<name>A0A1I5KCL3_9PSEU</name>
<feature type="domain" description="HTH luxR-type" evidence="4">
    <location>
        <begin position="163"/>
        <end position="228"/>
    </location>
</feature>
<dbReference type="PRINTS" id="PR00038">
    <property type="entry name" value="HTHLUXR"/>
</dbReference>
<dbReference type="Proteomes" id="UP000199137">
    <property type="component" value="Unassembled WGS sequence"/>
</dbReference>
<dbReference type="EMBL" id="FOWC01000003">
    <property type="protein sequence ID" value="SFO82336.1"/>
    <property type="molecule type" value="Genomic_DNA"/>
</dbReference>
<accession>A0A1I5KCL3</accession>
<evidence type="ECO:0000313" key="6">
    <source>
        <dbReference type="Proteomes" id="UP000199137"/>
    </source>
</evidence>
<dbReference type="RefSeq" id="WP_093573511.1">
    <property type="nucleotide sequence ID" value="NZ_FOWC01000003.1"/>
</dbReference>
<reference evidence="5 6" key="1">
    <citation type="submission" date="2016-10" db="EMBL/GenBank/DDBJ databases">
        <authorList>
            <person name="de Groot N.N."/>
        </authorList>
    </citation>
    <scope>NUCLEOTIDE SEQUENCE [LARGE SCALE GENOMIC DNA]</scope>
    <source>
        <strain evidence="5 6">DSM 44637</strain>
    </source>
</reference>
<dbReference type="GO" id="GO:0003677">
    <property type="term" value="F:DNA binding"/>
    <property type="evidence" value="ECO:0007669"/>
    <property type="project" value="UniProtKB-KW"/>
</dbReference>
<sequence>MGQEYALTCEAIDIVLSDTPPKTKRLLLGDALRRILGADVFASFVCDSSGPYADPVQLDLGDDALRAYHRHFRHVDDLTPSLFARRSASRVTPAAGVSAEFVRDFLHRGGMYHGMNYFPADAGPGSVDLRLWRGRGGRAFTEADARVLRSFGDLVARVWPRQTPVGGRPLSRRETQIAELVAAGYSDRQIAAALGIAPPTLRTHLSNAFAKAGAANRAALAAHHLRHRQK</sequence>
<keyword evidence="3" id="KW-0804">Transcription</keyword>
<evidence type="ECO:0000259" key="4">
    <source>
        <dbReference type="PROSITE" id="PS50043"/>
    </source>
</evidence>
<dbReference type="CDD" id="cd06170">
    <property type="entry name" value="LuxR_C_like"/>
    <property type="match status" value="1"/>
</dbReference>
<dbReference type="STRING" id="112413.SAMN05421854_103116"/>
<dbReference type="PROSITE" id="PS50043">
    <property type="entry name" value="HTH_LUXR_2"/>
    <property type="match status" value="1"/>
</dbReference>
<dbReference type="OrthoDB" id="3618798at2"/>
<dbReference type="GO" id="GO:0006355">
    <property type="term" value="P:regulation of DNA-templated transcription"/>
    <property type="evidence" value="ECO:0007669"/>
    <property type="project" value="InterPro"/>
</dbReference>
<dbReference type="PANTHER" id="PTHR44688:SF16">
    <property type="entry name" value="DNA-BINDING TRANSCRIPTIONAL ACTIVATOR DEVR_DOSR"/>
    <property type="match status" value="1"/>
</dbReference>
<dbReference type="SMART" id="SM00421">
    <property type="entry name" value="HTH_LUXR"/>
    <property type="match status" value="1"/>
</dbReference>
<dbReference type="InterPro" id="IPR036388">
    <property type="entry name" value="WH-like_DNA-bd_sf"/>
</dbReference>
<keyword evidence="1" id="KW-0805">Transcription regulation</keyword>
<dbReference type="Pfam" id="PF00196">
    <property type="entry name" value="GerE"/>
    <property type="match status" value="1"/>
</dbReference>
<dbReference type="SUPFAM" id="SSF46894">
    <property type="entry name" value="C-terminal effector domain of the bipartite response regulators"/>
    <property type="match status" value="1"/>
</dbReference>
<evidence type="ECO:0000256" key="2">
    <source>
        <dbReference type="ARBA" id="ARBA00023125"/>
    </source>
</evidence>
<dbReference type="AlphaFoldDB" id="A0A1I5KCL3"/>
<gene>
    <name evidence="5" type="ORF">SAMN05421854_103116</name>
</gene>
<evidence type="ECO:0000313" key="5">
    <source>
        <dbReference type="EMBL" id="SFO82336.1"/>
    </source>
</evidence>
<evidence type="ECO:0000256" key="1">
    <source>
        <dbReference type="ARBA" id="ARBA00023015"/>
    </source>
</evidence>
<organism evidence="5 6">
    <name type="scientific">Amycolatopsis rubida</name>
    <dbReference type="NCBI Taxonomy" id="112413"/>
    <lineage>
        <taxon>Bacteria</taxon>
        <taxon>Bacillati</taxon>
        <taxon>Actinomycetota</taxon>
        <taxon>Actinomycetes</taxon>
        <taxon>Pseudonocardiales</taxon>
        <taxon>Pseudonocardiaceae</taxon>
        <taxon>Amycolatopsis</taxon>
    </lineage>
</organism>
<keyword evidence="2" id="KW-0238">DNA-binding</keyword>
<dbReference type="PANTHER" id="PTHR44688">
    <property type="entry name" value="DNA-BINDING TRANSCRIPTIONAL ACTIVATOR DEVR_DOSR"/>
    <property type="match status" value="1"/>
</dbReference>
<dbReference type="InterPro" id="IPR000792">
    <property type="entry name" value="Tscrpt_reg_LuxR_C"/>
</dbReference>
<dbReference type="Gene3D" id="1.10.10.10">
    <property type="entry name" value="Winged helix-like DNA-binding domain superfamily/Winged helix DNA-binding domain"/>
    <property type="match status" value="1"/>
</dbReference>
<protein>
    <submittedName>
        <fullName evidence="5">Regulatory protein, luxR family</fullName>
    </submittedName>
</protein>
<proteinExistence type="predicted"/>
<evidence type="ECO:0000256" key="3">
    <source>
        <dbReference type="ARBA" id="ARBA00023163"/>
    </source>
</evidence>
<dbReference type="InterPro" id="IPR016032">
    <property type="entry name" value="Sig_transdc_resp-reg_C-effctor"/>
</dbReference>